<evidence type="ECO:0000256" key="1">
    <source>
        <dbReference type="ARBA" id="ARBA00023122"/>
    </source>
</evidence>
<sequence length="650" mass="69664">MPETAHQPAPSLTGPQGSIRAFLLEHAPFSQMTAPAVNTLLAGLELCYFADGEQLLAPESQPPTHWFIVKQGSVKGVRPTANGGSPEPLFMAAAGECFPVGALLAQRPVTLSYQAVGDTFVFRAPRELFDELTRKSPAFMDFCTRRLAALLDQSRRELQASVSASTHLEQNLLTPLAAVVRRAPVTCAPATPLGEALATMQAEKLGSILVTETDGTLAGILTRSDLIGRVLLPQVPLSTPIEQVMSSPVHCLDAQASAADAVYLMGSKGVRHVAVMQLAEPGSSAAPALLGVVSERDLFALQRLSLRSAGSAIRRAQSIDSLAAAARDIRGLARNLVAQGVGSAQITRFVSMLNDQLTQRIIELSLERYRLIGGRFCWLALGSEGREEQTIATDQDNALLLSPEEAPRRDAWLVFAASVNNALAACGFPLCKGGVMARNPALCLTLEEWQARFAGWMDAGDPQALLNASIYFDFRGLAGDLTLAHELRRWVGAQVKANGRFLKQLTDNALTNHPPIAWTGGMIDQLLGPGQDKPVDLKLSGTMPLVDGARILSLAHGIAATNTVERFHALVGAGAADAADVAGWVDAFHFLQMLRLRVQIEGQGGDAPGAETENPNRIDPAQLSSLDRRILKEAFRQGKKLQQRLALDYV</sequence>
<dbReference type="Pfam" id="PF00571">
    <property type="entry name" value="CBS"/>
    <property type="match status" value="2"/>
</dbReference>
<dbReference type="InterPro" id="IPR000644">
    <property type="entry name" value="CBS_dom"/>
</dbReference>
<dbReference type="EMBL" id="JBHRTI010000003">
    <property type="protein sequence ID" value="MFC3146912.1"/>
    <property type="molecule type" value="Genomic_DNA"/>
</dbReference>
<keyword evidence="6" id="KW-1185">Reference proteome</keyword>
<gene>
    <name evidence="5" type="ORF">ACFOEN_04555</name>
</gene>
<dbReference type="CDD" id="cd05401">
    <property type="entry name" value="NT_GlnE_GlnD_like"/>
    <property type="match status" value="1"/>
</dbReference>
<protein>
    <submittedName>
        <fullName evidence="5">DUF294 nucleotidyltransferase-like domain-containing protein</fullName>
    </submittedName>
</protein>
<dbReference type="Pfam" id="PF03445">
    <property type="entry name" value="DUF294"/>
    <property type="match status" value="1"/>
</dbReference>
<dbReference type="InterPro" id="IPR018490">
    <property type="entry name" value="cNMP-bd_dom_sf"/>
</dbReference>
<dbReference type="Proteomes" id="UP001595556">
    <property type="component" value="Unassembled WGS sequence"/>
</dbReference>
<feature type="domain" description="Cyclic nucleotide-binding" evidence="3">
    <location>
        <begin position="28"/>
        <end position="132"/>
    </location>
</feature>
<evidence type="ECO:0000313" key="5">
    <source>
        <dbReference type="EMBL" id="MFC3146912.1"/>
    </source>
</evidence>
<dbReference type="RefSeq" id="WP_377301502.1">
    <property type="nucleotide sequence ID" value="NZ_CP180191.1"/>
</dbReference>
<dbReference type="Pfam" id="PF10335">
    <property type="entry name" value="DUF294_C"/>
    <property type="match status" value="1"/>
</dbReference>
<dbReference type="InterPro" id="IPR000595">
    <property type="entry name" value="cNMP-bd_dom"/>
</dbReference>
<evidence type="ECO:0000313" key="6">
    <source>
        <dbReference type="Proteomes" id="UP001595556"/>
    </source>
</evidence>
<dbReference type="Gene3D" id="3.10.580.10">
    <property type="entry name" value="CBS-domain"/>
    <property type="match status" value="1"/>
</dbReference>
<dbReference type="InterPro" id="IPR014710">
    <property type="entry name" value="RmlC-like_jellyroll"/>
</dbReference>
<dbReference type="PROSITE" id="PS51371">
    <property type="entry name" value="CBS"/>
    <property type="match status" value="2"/>
</dbReference>
<dbReference type="SUPFAM" id="SSF51206">
    <property type="entry name" value="cAMP-binding domain-like"/>
    <property type="match status" value="1"/>
</dbReference>
<organism evidence="5 6">
    <name type="scientific">Piscinibacterium candidicorallinum</name>
    <dbReference type="NCBI Taxonomy" id="1793872"/>
    <lineage>
        <taxon>Bacteria</taxon>
        <taxon>Pseudomonadati</taxon>
        <taxon>Pseudomonadota</taxon>
        <taxon>Betaproteobacteria</taxon>
        <taxon>Burkholderiales</taxon>
        <taxon>Piscinibacterium</taxon>
    </lineage>
</organism>
<dbReference type="CDD" id="cd00038">
    <property type="entry name" value="CAP_ED"/>
    <property type="match status" value="1"/>
</dbReference>
<evidence type="ECO:0000259" key="3">
    <source>
        <dbReference type="PROSITE" id="PS50042"/>
    </source>
</evidence>
<dbReference type="Gene3D" id="2.60.120.10">
    <property type="entry name" value="Jelly Rolls"/>
    <property type="match status" value="1"/>
</dbReference>
<reference evidence="6" key="1">
    <citation type="journal article" date="2019" name="Int. J. Syst. Evol. Microbiol.">
        <title>The Global Catalogue of Microorganisms (GCM) 10K type strain sequencing project: providing services to taxonomists for standard genome sequencing and annotation.</title>
        <authorList>
            <consortium name="The Broad Institute Genomics Platform"/>
            <consortium name="The Broad Institute Genome Sequencing Center for Infectious Disease"/>
            <person name="Wu L."/>
            <person name="Ma J."/>
        </authorList>
    </citation>
    <scope>NUCLEOTIDE SEQUENCE [LARGE SCALE GENOMIC DNA]</scope>
    <source>
        <strain evidence="6">KCTC 52168</strain>
    </source>
</reference>
<feature type="domain" description="CBS" evidence="4">
    <location>
        <begin position="180"/>
        <end position="237"/>
    </location>
</feature>
<proteinExistence type="predicted"/>
<dbReference type="SUPFAM" id="SSF54631">
    <property type="entry name" value="CBS-domain pair"/>
    <property type="match status" value="1"/>
</dbReference>
<dbReference type="PANTHER" id="PTHR43080:SF2">
    <property type="entry name" value="CBS DOMAIN-CONTAINING PROTEIN"/>
    <property type="match status" value="1"/>
</dbReference>
<feature type="domain" description="CBS" evidence="4">
    <location>
        <begin position="245"/>
        <end position="308"/>
    </location>
</feature>
<evidence type="ECO:0000256" key="2">
    <source>
        <dbReference type="PROSITE-ProRule" id="PRU00703"/>
    </source>
</evidence>
<dbReference type="InterPro" id="IPR051257">
    <property type="entry name" value="Diverse_CBS-Domain"/>
</dbReference>
<dbReference type="PROSITE" id="PS50042">
    <property type="entry name" value="CNMP_BINDING_3"/>
    <property type="match status" value="1"/>
</dbReference>
<dbReference type="InterPro" id="IPR018821">
    <property type="entry name" value="DUF294_put_nucleoTrafse_sb-bd"/>
</dbReference>
<accession>A0ABV7H000</accession>
<name>A0ABV7H000_9BURK</name>
<dbReference type="PANTHER" id="PTHR43080">
    <property type="entry name" value="CBS DOMAIN-CONTAINING PROTEIN CBSX3, MITOCHONDRIAL"/>
    <property type="match status" value="1"/>
</dbReference>
<dbReference type="InterPro" id="IPR005105">
    <property type="entry name" value="GlnD_Uridyltrans_N"/>
</dbReference>
<keyword evidence="1 2" id="KW-0129">CBS domain</keyword>
<dbReference type="SMART" id="SM00116">
    <property type="entry name" value="CBS"/>
    <property type="match status" value="2"/>
</dbReference>
<comment type="caution">
    <text evidence="5">The sequence shown here is derived from an EMBL/GenBank/DDBJ whole genome shotgun (WGS) entry which is preliminary data.</text>
</comment>
<dbReference type="Pfam" id="PF00027">
    <property type="entry name" value="cNMP_binding"/>
    <property type="match status" value="1"/>
</dbReference>
<dbReference type="InterPro" id="IPR046342">
    <property type="entry name" value="CBS_dom_sf"/>
</dbReference>
<evidence type="ECO:0000259" key="4">
    <source>
        <dbReference type="PROSITE" id="PS51371"/>
    </source>
</evidence>